<protein>
    <submittedName>
        <fullName evidence="1">Unnamed protein product</fullName>
    </submittedName>
</protein>
<dbReference type="EMBL" id="BSXT01000380">
    <property type="protein sequence ID" value="GMF26142.1"/>
    <property type="molecule type" value="Genomic_DNA"/>
</dbReference>
<proteinExistence type="predicted"/>
<evidence type="ECO:0000313" key="1">
    <source>
        <dbReference type="EMBL" id="GMF26142.1"/>
    </source>
</evidence>
<gene>
    <name evidence="1" type="ORF">Pfra01_000485600</name>
</gene>
<name>A0A9W6X0Z3_9STRA</name>
<accession>A0A9W6X0Z3</accession>
<sequence>MPPFQQRPRRPDTLPLFRGPATRRIADPHDFMDKFEATCMANCVPFEFWASLLVDSVRVQEMRFVRSIAQHGQPWTELRMLFLEHYYSPPIESARMTELMSCTRRHDESVHDFGDRFVNLKEKCHLNASDEGYKQRFTLKLTFPSAPGHQRVSRTLARWSTSSVISLATTLITAPVNLAEIDEGHAGFDEDDFSALMNEPLVNDATSDASVRMVQDSQTSTTAPVPPIEVPVVGAGRHLLRR</sequence>
<organism evidence="1 2">
    <name type="scientific">Phytophthora fragariaefolia</name>
    <dbReference type="NCBI Taxonomy" id="1490495"/>
    <lineage>
        <taxon>Eukaryota</taxon>
        <taxon>Sar</taxon>
        <taxon>Stramenopiles</taxon>
        <taxon>Oomycota</taxon>
        <taxon>Peronosporomycetes</taxon>
        <taxon>Peronosporales</taxon>
        <taxon>Peronosporaceae</taxon>
        <taxon>Phytophthora</taxon>
    </lineage>
</organism>
<evidence type="ECO:0000313" key="2">
    <source>
        <dbReference type="Proteomes" id="UP001165121"/>
    </source>
</evidence>
<reference evidence="1" key="1">
    <citation type="submission" date="2023-04" db="EMBL/GenBank/DDBJ databases">
        <title>Phytophthora fragariaefolia NBRC 109709.</title>
        <authorList>
            <person name="Ichikawa N."/>
            <person name="Sato H."/>
            <person name="Tonouchi N."/>
        </authorList>
    </citation>
    <scope>NUCLEOTIDE SEQUENCE</scope>
    <source>
        <strain evidence="1">NBRC 109709</strain>
    </source>
</reference>
<comment type="caution">
    <text evidence="1">The sequence shown here is derived from an EMBL/GenBank/DDBJ whole genome shotgun (WGS) entry which is preliminary data.</text>
</comment>
<keyword evidence="2" id="KW-1185">Reference proteome</keyword>
<dbReference type="AlphaFoldDB" id="A0A9W6X0Z3"/>
<dbReference type="Proteomes" id="UP001165121">
    <property type="component" value="Unassembled WGS sequence"/>
</dbReference>